<sequence length="159" mass="17225">MPRKVGTPKKLILAALATAIGVLAAGPANAIPGYADFRPGHQSYRYNGQHGTFTGDVVYASQQPDGGNRLIWSLTLSPYVQRLIVGNTMACGAYVEGKTGYSDNHSAIPADYRWHSVVPNLQLDKQYKLVMNCAFQATNGHVLSPGRADFQMVFTLHSS</sequence>
<feature type="chain" id="PRO_5047288967" evidence="1">
    <location>
        <begin position="31"/>
        <end position="159"/>
    </location>
</feature>
<dbReference type="Proteomes" id="UP000702209">
    <property type="component" value="Unassembled WGS sequence"/>
</dbReference>
<protein>
    <submittedName>
        <fullName evidence="2">Uncharacterized protein</fullName>
    </submittedName>
</protein>
<keyword evidence="1" id="KW-0732">Signal</keyword>
<gene>
    <name evidence="2" type="ORF">IU459_15095</name>
</gene>
<organism evidence="2 3">
    <name type="scientific">Nocardia amamiensis</name>
    <dbReference type="NCBI Taxonomy" id="404578"/>
    <lineage>
        <taxon>Bacteria</taxon>
        <taxon>Bacillati</taxon>
        <taxon>Actinomycetota</taxon>
        <taxon>Actinomycetes</taxon>
        <taxon>Mycobacteriales</taxon>
        <taxon>Nocardiaceae</taxon>
        <taxon>Nocardia</taxon>
    </lineage>
</organism>
<name>A0ABS0CQM8_9NOCA</name>
<comment type="caution">
    <text evidence="2">The sequence shown here is derived from an EMBL/GenBank/DDBJ whole genome shotgun (WGS) entry which is preliminary data.</text>
</comment>
<evidence type="ECO:0000313" key="3">
    <source>
        <dbReference type="Proteomes" id="UP000702209"/>
    </source>
</evidence>
<proteinExistence type="predicted"/>
<feature type="signal peptide" evidence="1">
    <location>
        <begin position="1"/>
        <end position="30"/>
    </location>
</feature>
<dbReference type="RefSeq" id="WP_195130153.1">
    <property type="nucleotide sequence ID" value="NZ_JADLQX010000010.1"/>
</dbReference>
<accession>A0ABS0CQM8</accession>
<keyword evidence="3" id="KW-1185">Reference proteome</keyword>
<evidence type="ECO:0000313" key="2">
    <source>
        <dbReference type="EMBL" id="MBF6298860.1"/>
    </source>
</evidence>
<evidence type="ECO:0000256" key="1">
    <source>
        <dbReference type="SAM" id="SignalP"/>
    </source>
</evidence>
<reference evidence="2 3" key="1">
    <citation type="submission" date="2020-10" db="EMBL/GenBank/DDBJ databases">
        <title>Identification of Nocardia species via Next-generation sequencing and recognition of intraspecies genetic diversity.</title>
        <authorList>
            <person name="Li P."/>
            <person name="Li P."/>
            <person name="Lu B."/>
        </authorList>
    </citation>
    <scope>NUCLEOTIDE SEQUENCE [LARGE SCALE GENOMIC DNA]</scope>
    <source>
        <strain evidence="2 3">BJ06-0157</strain>
    </source>
</reference>
<dbReference type="EMBL" id="JADLQX010000010">
    <property type="protein sequence ID" value="MBF6298860.1"/>
    <property type="molecule type" value="Genomic_DNA"/>
</dbReference>